<dbReference type="AlphaFoldDB" id="A0A2R5G4W2"/>
<evidence type="ECO:0000313" key="3">
    <source>
        <dbReference type="Proteomes" id="UP000241890"/>
    </source>
</evidence>
<protein>
    <submittedName>
        <fullName evidence="2">Uncharacterized protein</fullName>
    </submittedName>
</protein>
<accession>A0A2R5G4W2</accession>
<reference evidence="2 3" key="1">
    <citation type="submission" date="2017-12" db="EMBL/GenBank/DDBJ databases">
        <title>Sequencing, de novo assembly and annotation of complete genome of a new Thraustochytrid species, strain FCC1311.</title>
        <authorList>
            <person name="Sedici K."/>
            <person name="Godart F."/>
            <person name="Aiese Cigliano R."/>
            <person name="Sanseverino W."/>
            <person name="Barakat M."/>
            <person name="Ortet P."/>
            <person name="Marechal E."/>
            <person name="Cagnac O."/>
            <person name="Amato A."/>
        </authorList>
    </citation>
    <scope>NUCLEOTIDE SEQUENCE [LARGE SCALE GENOMIC DNA]</scope>
</reference>
<evidence type="ECO:0000256" key="1">
    <source>
        <dbReference type="SAM" id="MobiDB-lite"/>
    </source>
</evidence>
<feature type="region of interest" description="Disordered" evidence="1">
    <location>
        <begin position="93"/>
        <end position="112"/>
    </location>
</feature>
<dbReference type="InParanoid" id="A0A2R5G4W2"/>
<organism evidence="2 3">
    <name type="scientific">Hondaea fermentalgiana</name>
    <dbReference type="NCBI Taxonomy" id="2315210"/>
    <lineage>
        <taxon>Eukaryota</taxon>
        <taxon>Sar</taxon>
        <taxon>Stramenopiles</taxon>
        <taxon>Bigyra</taxon>
        <taxon>Labyrinthulomycetes</taxon>
        <taxon>Thraustochytrida</taxon>
        <taxon>Thraustochytriidae</taxon>
        <taxon>Hondaea</taxon>
    </lineage>
</organism>
<keyword evidence="3" id="KW-1185">Reference proteome</keyword>
<evidence type="ECO:0000313" key="2">
    <source>
        <dbReference type="EMBL" id="GBG24828.1"/>
    </source>
</evidence>
<name>A0A2R5G4W2_9STRA</name>
<feature type="compositionally biased region" description="Acidic residues" evidence="1">
    <location>
        <begin position="58"/>
        <end position="76"/>
    </location>
</feature>
<proteinExistence type="predicted"/>
<gene>
    <name evidence="2" type="ORF">FCC1311_010462</name>
</gene>
<dbReference type="EMBL" id="BEYU01000009">
    <property type="protein sequence ID" value="GBG24828.1"/>
    <property type="molecule type" value="Genomic_DNA"/>
</dbReference>
<comment type="caution">
    <text evidence="2">The sequence shown here is derived from an EMBL/GenBank/DDBJ whole genome shotgun (WGS) entry which is preliminary data.</text>
</comment>
<dbReference type="Proteomes" id="UP000241890">
    <property type="component" value="Unassembled WGS sequence"/>
</dbReference>
<feature type="region of interest" description="Disordered" evidence="1">
    <location>
        <begin position="58"/>
        <end position="79"/>
    </location>
</feature>
<sequence>MALAWDEDYEGLGLEEQKNLAHGYRRDLDLDEVDQHLLVSDGVGIFRAGDDLDEEFISCEESGSESEDDEEEEEKDQDPLLAALKSKLKNRFAKDNKRARPKNRRSSPAQTFYDLERKNSKVKVASIESPQDAAQELLRIMSSSSLLKDSQPLKDLAKDPNCLCCTIL</sequence>